<dbReference type="AlphaFoldDB" id="T1B510"/>
<dbReference type="CDD" id="cd05006">
    <property type="entry name" value="SIS_GmhA"/>
    <property type="match status" value="1"/>
</dbReference>
<dbReference type="EMBL" id="AUZY01007630">
    <property type="protein sequence ID" value="EQD49315.1"/>
    <property type="molecule type" value="Genomic_DNA"/>
</dbReference>
<proteinExistence type="predicted"/>
<dbReference type="GO" id="GO:1901135">
    <property type="term" value="P:carbohydrate derivative metabolic process"/>
    <property type="evidence" value="ECO:0007669"/>
    <property type="project" value="InterPro"/>
</dbReference>
<gene>
    <name evidence="2" type="ORF">B1B_11701</name>
</gene>
<dbReference type="Pfam" id="PF13580">
    <property type="entry name" value="SIS_2"/>
    <property type="match status" value="1"/>
</dbReference>
<dbReference type="InterPro" id="IPR050099">
    <property type="entry name" value="SIS_GmhA/DiaA_subfam"/>
</dbReference>
<keyword evidence="2" id="KW-0413">Isomerase</keyword>
<reference evidence="2" key="2">
    <citation type="journal article" date="2014" name="ISME J.">
        <title>Microbial stratification in low pH oxic and suboxic macroscopic growths along an acid mine drainage.</title>
        <authorList>
            <person name="Mendez-Garcia C."/>
            <person name="Mesa V."/>
            <person name="Sprenger R.R."/>
            <person name="Richter M."/>
            <person name="Diez M.S."/>
            <person name="Solano J."/>
            <person name="Bargiela R."/>
            <person name="Golyshina O.V."/>
            <person name="Manteca A."/>
            <person name="Ramos J.L."/>
            <person name="Gallego J.R."/>
            <person name="Llorente I."/>
            <person name="Martins Dos Santos V.A."/>
            <person name="Jensen O.N."/>
            <person name="Pelaez A.I."/>
            <person name="Sanchez J."/>
            <person name="Ferrer M."/>
        </authorList>
    </citation>
    <scope>NUCLEOTIDE SEQUENCE</scope>
</reference>
<dbReference type="PANTHER" id="PTHR30390:SF8">
    <property type="entry name" value="SUGAR ISOMERASE (SIS)"/>
    <property type="match status" value="1"/>
</dbReference>
<dbReference type="InterPro" id="IPR001347">
    <property type="entry name" value="SIS_dom"/>
</dbReference>
<evidence type="ECO:0000313" key="2">
    <source>
        <dbReference type="EMBL" id="EQD49315.1"/>
    </source>
</evidence>
<dbReference type="InterPro" id="IPR046348">
    <property type="entry name" value="SIS_dom_sf"/>
</dbReference>
<dbReference type="Gene3D" id="3.40.50.10490">
    <property type="entry name" value="Glucose-6-phosphate isomerase like protein, domain 1"/>
    <property type="match status" value="1"/>
</dbReference>
<reference evidence="2" key="1">
    <citation type="submission" date="2013-08" db="EMBL/GenBank/DDBJ databases">
        <authorList>
            <person name="Mendez C."/>
            <person name="Richter M."/>
            <person name="Ferrer M."/>
            <person name="Sanchez J."/>
        </authorList>
    </citation>
    <scope>NUCLEOTIDE SEQUENCE</scope>
</reference>
<dbReference type="PROSITE" id="PS51464">
    <property type="entry name" value="SIS"/>
    <property type="match status" value="1"/>
</dbReference>
<organism evidence="2">
    <name type="scientific">mine drainage metagenome</name>
    <dbReference type="NCBI Taxonomy" id="410659"/>
    <lineage>
        <taxon>unclassified sequences</taxon>
        <taxon>metagenomes</taxon>
        <taxon>ecological metagenomes</taxon>
    </lineage>
</organism>
<feature type="domain" description="SIS" evidence="1">
    <location>
        <begin position="34"/>
        <end position="199"/>
    </location>
</feature>
<sequence>MTEPRTPAAYLEQYVAETRACLEAPYLREALERIVPLFLRARADDRTIFFFGNGGSAATASHFVVDIAKGTRPSLAPGPPTERFRCLALNDNVPSVMAWANDTEYARVFAEQLRSLAVPGDLVVAISGSGNSPNVLEAVRAAKAMGLTTIGLTGIGGGALKGLVDVPLVVPSNSMQHTEDVHHIVLHYLTAFLRDERPPRPR</sequence>
<dbReference type="GO" id="GO:0016853">
    <property type="term" value="F:isomerase activity"/>
    <property type="evidence" value="ECO:0007669"/>
    <property type="project" value="UniProtKB-KW"/>
</dbReference>
<dbReference type="SUPFAM" id="SSF53697">
    <property type="entry name" value="SIS domain"/>
    <property type="match status" value="1"/>
</dbReference>
<evidence type="ECO:0000259" key="1">
    <source>
        <dbReference type="PROSITE" id="PS51464"/>
    </source>
</evidence>
<dbReference type="InterPro" id="IPR035461">
    <property type="entry name" value="GmhA/DiaA"/>
</dbReference>
<accession>T1B510</accession>
<dbReference type="PANTHER" id="PTHR30390">
    <property type="entry name" value="SEDOHEPTULOSE 7-PHOSPHATE ISOMERASE / DNAA INITIATOR-ASSOCIATING FACTOR FOR REPLICATION INITIATION"/>
    <property type="match status" value="1"/>
</dbReference>
<protein>
    <submittedName>
        <fullName evidence="2">Sugar isomerase (SIS)</fullName>
    </submittedName>
</protein>
<name>T1B510_9ZZZZ</name>
<comment type="caution">
    <text evidence="2">The sequence shown here is derived from an EMBL/GenBank/DDBJ whole genome shotgun (WGS) entry which is preliminary data.</text>
</comment>
<dbReference type="GO" id="GO:0097367">
    <property type="term" value="F:carbohydrate derivative binding"/>
    <property type="evidence" value="ECO:0007669"/>
    <property type="project" value="InterPro"/>
</dbReference>